<dbReference type="Proteomes" id="UP000095286">
    <property type="component" value="Unplaced"/>
</dbReference>
<proteinExistence type="predicted"/>
<evidence type="ECO:0000313" key="2">
    <source>
        <dbReference type="WBParaSite" id="RSKR_0000458200.1"/>
    </source>
</evidence>
<accession>A0AC35TV17</accession>
<organism evidence="1 2">
    <name type="scientific">Rhabditophanes sp. KR3021</name>
    <dbReference type="NCBI Taxonomy" id="114890"/>
    <lineage>
        <taxon>Eukaryota</taxon>
        <taxon>Metazoa</taxon>
        <taxon>Ecdysozoa</taxon>
        <taxon>Nematoda</taxon>
        <taxon>Chromadorea</taxon>
        <taxon>Rhabditida</taxon>
        <taxon>Tylenchina</taxon>
        <taxon>Panagrolaimomorpha</taxon>
        <taxon>Strongyloidoidea</taxon>
        <taxon>Alloionematidae</taxon>
        <taxon>Rhabditophanes</taxon>
    </lineage>
</organism>
<name>A0AC35TV17_9BILA</name>
<reference evidence="2" key="1">
    <citation type="submission" date="2016-11" db="UniProtKB">
        <authorList>
            <consortium name="WormBaseParasite"/>
        </authorList>
    </citation>
    <scope>IDENTIFICATION</scope>
    <source>
        <strain evidence="2">KR3021</strain>
    </source>
</reference>
<dbReference type="WBParaSite" id="RSKR_0000458200.1">
    <property type="protein sequence ID" value="RSKR_0000458200.1"/>
    <property type="gene ID" value="RSKR_0000458200"/>
</dbReference>
<sequence>MTTKVMKRFNKKNFYKKNLLRDLEAQNSKESLGTEQLAMLEGLRKKSDETSKTKTGRITMKELFGGNELNAADSKMSMNTYNNPLYLDPFQILQMQILMASQKHNFNNMNFGQDFMVPQMPLPTGRLTPSGVGMHDADYAKRQAKSTSSYQKRPPSASFTRSFDRSCNTDFMNHFFPTSQAEPQKVVDKNSNKHLSNGLNSYHYEMNRNTQTSRVNTQAGYGNKGNSSFSNSKGTNPNYIKSPPGNNGKMSSRKLFFVPYMTHEQVARGIKNNALVTGTIRVNQRNYEESYIDNPEGDDQIDVLILGLHDRNRALHGDTVVVKYKERINWVVRENLYQSWRNGKLNVVVDDNGQPISIPPVNEAAAPLSEVDELLNFMPATFRSRLEKIETVEVGSEEAEHSYDRNALLSIAAGMETVRRANMANDAGLCHLNEEQCTGMRKLHISRVPHAEDGELHCPESPNSRKPQLNASGIRKTVFRTLADMAPEDWGMPDVCLQKTAEVVYIKEQRHTRMAVGQLKPLQDGNKNFALFSPSDPRMPRMMIPADQLPDKFYDNPTEYNKFVFVARLVEWGNQQFSRGKLYRPIGLTTEIDAQSKGILMSNGVEFKDFSATALSYLPFLSADQFEITSQDVASRKDYRSERTFSIDPAGSKDLDDVIHIKKNEDGSYEVGVHIADVSHFLDPKTELDEWAQRRAETVYLVDKCIPMLPSILAEELCGLSQDADRFAMSIVWNLSKDGEIVDEWIGRTIVKNKAQLSYEQANEILENPAKSFENKVMAEVKEDLLELAKLHKVINQRRKDEGYLFLPQASINFKFTPGSEAPMAVTMNKPKLAKEIVQEFMIMANICVAKKLEKSYPKLALLRRQPQPKQKILNDTVDMCSKLGYSFDGSSVKSMAAFLDELKSKPETKSTVYHVVNQLVAKPMQASQYICSGLTKGESECKHYALNVAFYAHFTSPIRRYADIMVHRLLSASLGYTAEPSMSATEMELICKKSNENRVGAKNCKNASNELYLGYLIKELGKLEQIGVVTAIQEQSFEVYFPKLGLTKRVYSNRLRLTKDPEYESTPVPSMTIQWDFSANTHNTSREEEKAAEGKPQTFDQTIKMFSPVRCVLSPTVEPFKFQTTIVPTGDSDITAMLNELNSEAVY</sequence>
<evidence type="ECO:0000313" key="1">
    <source>
        <dbReference type="Proteomes" id="UP000095286"/>
    </source>
</evidence>
<protein>
    <submittedName>
        <fullName evidence="2">RNB domain-containing protein</fullName>
    </submittedName>
</protein>